<dbReference type="InterPro" id="IPR011006">
    <property type="entry name" value="CheY-like_superfamily"/>
</dbReference>
<dbReference type="GO" id="GO:0032993">
    <property type="term" value="C:protein-DNA complex"/>
    <property type="evidence" value="ECO:0007669"/>
    <property type="project" value="TreeGrafter"/>
</dbReference>
<dbReference type="SUPFAM" id="SSF46894">
    <property type="entry name" value="C-terminal effector domain of the bipartite response regulators"/>
    <property type="match status" value="1"/>
</dbReference>
<dbReference type="AlphaFoldDB" id="A0A0S7BK02"/>
<evidence type="ECO:0000313" key="10">
    <source>
        <dbReference type="EMBL" id="GAP40618.1"/>
    </source>
</evidence>
<organism evidence="10">
    <name type="scientific">Flexilinea flocculi</name>
    <dbReference type="NCBI Taxonomy" id="1678840"/>
    <lineage>
        <taxon>Bacteria</taxon>
        <taxon>Bacillati</taxon>
        <taxon>Chloroflexota</taxon>
        <taxon>Anaerolineae</taxon>
        <taxon>Anaerolineales</taxon>
        <taxon>Anaerolineaceae</taxon>
        <taxon>Flexilinea</taxon>
    </lineage>
</organism>
<evidence type="ECO:0000256" key="5">
    <source>
        <dbReference type="ARBA" id="ARBA00023163"/>
    </source>
</evidence>
<dbReference type="InterPro" id="IPR016032">
    <property type="entry name" value="Sig_transdc_resp-reg_C-effctor"/>
</dbReference>
<evidence type="ECO:0000256" key="6">
    <source>
        <dbReference type="PROSITE-ProRule" id="PRU00169"/>
    </source>
</evidence>
<feature type="domain" description="Response regulatory" evidence="8">
    <location>
        <begin position="46"/>
        <end position="155"/>
    </location>
</feature>
<dbReference type="SUPFAM" id="SSF52172">
    <property type="entry name" value="CheY-like"/>
    <property type="match status" value="1"/>
</dbReference>
<dbReference type="GO" id="GO:0000976">
    <property type="term" value="F:transcription cis-regulatory region binding"/>
    <property type="evidence" value="ECO:0007669"/>
    <property type="project" value="TreeGrafter"/>
</dbReference>
<dbReference type="EMBL" id="DF968181">
    <property type="protein sequence ID" value="GAP40618.1"/>
    <property type="molecule type" value="Genomic_DNA"/>
</dbReference>
<dbReference type="PROSITE" id="PS51755">
    <property type="entry name" value="OMPR_PHOB"/>
    <property type="match status" value="1"/>
</dbReference>
<evidence type="ECO:0000256" key="3">
    <source>
        <dbReference type="ARBA" id="ARBA00023015"/>
    </source>
</evidence>
<evidence type="ECO:0000256" key="1">
    <source>
        <dbReference type="ARBA" id="ARBA00022553"/>
    </source>
</evidence>
<dbReference type="SMART" id="SM00862">
    <property type="entry name" value="Trans_reg_C"/>
    <property type="match status" value="1"/>
</dbReference>
<evidence type="ECO:0000256" key="2">
    <source>
        <dbReference type="ARBA" id="ARBA00023012"/>
    </source>
</evidence>
<dbReference type="InterPro" id="IPR036388">
    <property type="entry name" value="WH-like_DNA-bd_sf"/>
</dbReference>
<evidence type="ECO:0000256" key="7">
    <source>
        <dbReference type="PROSITE-ProRule" id="PRU01091"/>
    </source>
</evidence>
<keyword evidence="2" id="KW-0902">Two-component regulatory system</keyword>
<evidence type="ECO:0000313" key="11">
    <source>
        <dbReference type="Proteomes" id="UP000053370"/>
    </source>
</evidence>
<feature type="DNA-binding region" description="OmpR/PhoB-type" evidence="7">
    <location>
        <begin position="159"/>
        <end position="259"/>
    </location>
</feature>
<reference evidence="10" key="1">
    <citation type="journal article" date="2015" name="Genome Announc.">
        <title>Draft Genome Sequence of Anaerolineae Strain TC1, a Novel Isolate from a Methanogenic Wastewater Treatment System.</title>
        <authorList>
            <person name="Matsuura N."/>
            <person name="Tourlousse D.M."/>
            <person name="Sun L."/>
            <person name="Toyonaga M."/>
            <person name="Kuroda K."/>
            <person name="Ohashi A."/>
            <person name="Cruz R."/>
            <person name="Yamaguchi T."/>
            <person name="Sekiguchi Y."/>
        </authorList>
    </citation>
    <scope>NUCLEOTIDE SEQUENCE [LARGE SCALE GENOMIC DNA]</scope>
    <source>
        <strain evidence="10">TC1</strain>
    </source>
</reference>
<accession>A0A0S7BK02</accession>
<feature type="domain" description="OmpR/PhoB-type" evidence="9">
    <location>
        <begin position="159"/>
        <end position="259"/>
    </location>
</feature>
<dbReference type="GO" id="GO:0005829">
    <property type="term" value="C:cytosol"/>
    <property type="evidence" value="ECO:0007669"/>
    <property type="project" value="TreeGrafter"/>
</dbReference>
<dbReference type="Gene3D" id="3.40.50.2300">
    <property type="match status" value="1"/>
</dbReference>
<feature type="modified residue" description="4-aspartylphosphate" evidence="6">
    <location>
        <position position="95"/>
    </location>
</feature>
<evidence type="ECO:0000256" key="4">
    <source>
        <dbReference type="ARBA" id="ARBA00023125"/>
    </source>
</evidence>
<gene>
    <name evidence="10" type="ORF">ATC1_13596</name>
</gene>
<dbReference type="InterPro" id="IPR001789">
    <property type="entry name" value="Sig_transdc_resp-reg_receiver"/>
</dbReference>
<dbReference type="GO" id="GO:0006355">
    <property type="term" value="P:regulation of DNA-templated transcription"/>
    <property type="evidence" value="ECO:0007669"/>
    <property type="project" value="InterPro"/>
</dbReference>
<dbReference type="CDD" id="cd00383">
    <property type="entry name" value="trans_reg_C"/>
    <property type="match status" value="1"/>
</dbReference>
<sequence>MVNLSIFETHHFLPFFSKIEDSLSQVFAESNIQILPEHSLEQCTQKIILIEGKQTNHPSFFLSLKKKGYNVAIASTGNAALEKIKEELPLLVLLDAASLRTAGNRIVYSIKKRFPSLPVIVIIDEFKSIKKSDADRVMVLPFTIQKLVNGIKMYLPVNNETLQAEGNIALDLKNNRIFVNNHPSSVTPRVAKLLNLLMDQPGKTLERKELFTKLWDTNYVEDMRSLDVHIRWLRQVVEEDPKNPKIIQTVRGVGYRFSANGNHVMHSDSCLDNEVVESIIMEK</sequence>
<keyword evidence="3" id="KW-0805">Transcription regulation</keyword>
<keyword evidence="5" id="KW-0804">Transcription</keyword>
<evidence type="ECO:0000259" key="9">
    <source>
        <dbReference type="PROSITE" id="PS51755"/>
    </source>
</evidence>
<keyword evidence="1 6" id="KW-0597">Phosphoprotein</keyword>
<dbReference type="GO" id="GO:0000156">
    <property type="term" value="F:phosphorelay response regulator activity"/>
    <property type="evidence" value="ECO:0007669"/>
    <property type="project" value="TreeGrafter"/>
</dbReference>
<dbReference type="Gene3D" id="1.10.10.10">
    <property type="entry name" value="Winged helix-like DNA-binding domain superfamily/Winged helix DNA-binding domain"/>
    <property type="match status" value="1"/>
</dbReference>
<dbReference type="Proteomes" id="UP000053370">
    <property type="component" value="Unassembled WGS sequence"/>
</dbReference>
<keyword evidence="11" id="KW-1185">Reference proteome</keyword>
<dbReference type="STRING" id="1678840.ATC1_13596"/>
<dbReference type="PANTHER" id="PTHR48111">
    <property type="entry name" value="REGULATOR OF RPOS"/>
    <property type="match status" value="1"/>
</dbReference>
<proteinExistence type="predicted"/>
<dbReference type="OrthoDB" id="157879at2"/>
<name>A0A0S7BK02_9CHLR</name>
<dbReference type="InterPro" id="IPR039420">
    <property type="entry name" value="WalR-like"/>
</dbReference>
<dbReference type="RefSeq" id="WP_062280155.1">
    <property type="nucleotide sequence ID" value="NZ_DF968181.1"/>
</dbReference>
<dbReference type="InterPro" id="IPR001867">
    <property type="entry name" value="OmpR/PhoB-type_DNA-bd"/>
</dbReference>
<dbReference type="PROSITE" id="PS50110">
    <property type="entry name" value="RESPONSE_REGULATORY"/>
    <property type="match status" value="1"/>
</dbReference>
<dbReference type="Pfam" id="PF00486">
    <property type="entry name" value="Trans_reg_C"/>
    <property type="match status" value="1"/>
</dbReference>
<keyword evidence="4 7" id="KW-0238">DNA-binding</keyword>
<evidence type="ECO:0000259" key="8">
    <source>
        <dbReference type="PROSITE" id="PS50110"/>
    </source>
</evidence>
<protein>
    <submittedName>
        <fullName evidence="10">DNA-binding response regulator, OmpR family</fullName>
    </submittedName>
</protein>
<dbReference type="PANTHER" id="PTHR48111:SF1">
    <property type="entry name" value="TWO-COMPONENT RESPONSE REGULATOR ORR33"/>
    <property type="match status" value="1"/>
</dbReference>